<sequence>MGHEGRRGGHAFLSAVSRRVASVGLGCAGSATNTRDKRGQRRVDVVGGSSFSTLSGSGGEYMKEVAKSGSRLQIKVFSSIPMSKVPNDMDSLKEALNKFPDDLANFNKGGGIPIRMELWPLSLLDKSLPEKIRKTGDGSLDMTKSPDQSSQQRGYGSPIPGGVQEVLTRQA</sequence>
<evidence type="ECO:0000256" key="1">
    <source>
        <dbReference type="SAM" id="MobiDB-lite"/>
    </source>
</evidence>
<dbReference type="EMBL" id="JAFNEN010007276">
    <property type="protein sequence ID" value="KAG8155682.1"/>
    <property type="molecule type" value="Genomic_DNA"/>
</dbReference>
<organism evidence="2 3">
    <name type="scientific">Oedothorax gibbosus</name>
    <dbReference type="NCBI Taxonomy" id="931172"/>
    <lineage>
        <taxon>Eukaryota</taxon>
        <taxon>Metazoa</taxon>
        <taxon>Ecdysozoa</taxon>
        <taxon>Arthropoda</taxon>
        <taxon>Chelicerata</taxon>
        <taxon>Arachnida</taxon>
        <taxon>Araneae</taxon>
        <taxon>Araneomorphae</taxon>
        <taxon>Entelegynae</taxon>
        <taxon>Araneoidea</taxon>
        <taxon>Linyphiidae</taxon>
        <taxon>Erigoninae</taxon>
        <taxon>Oedothorax</taxon>
    </lineage>
</organism>
<protein>
    <submittedName>
        <fullName evidence="2">Uncharacterized protein</fullName>
    </submittedName>
</protein>
<evidence type="ECO:0000313" key="3">
    <source>
        <dbReference type="Proteomes" id="UP000827092"/>
    </source>
</evidence>
<feature type="region of interest" description="Disordered" evidence="1">
    <location>
        <begin position="130"/>
        <end position="171"/>
    </location>
</feature>
<name>A0AAV6TDL3_9ARAC</name>
<evidence type="ECO:0000313" key="2">
    <source>
        <dbReference type="EMBL" id="KAG8155682.1"/>
    </source>
</evidence>
<dbReference type="AlphaFoldDB" id="A0AAV6TDL3"/>
<comment type="caution">
    <text evidence="2">The sequence shown here is derived from an EMBL/GenBank/DDBJ whole genome shotgun (WGS) entry which is preliminary data.</text>
</comment>
<gene>
    <name evidence="2" type="ORF">JTE90_017533</name>
</gene>
<dbReference type="Proteomes" id="UP000827092">
    <property type="component" value="Unassembled WGS sequence"/>
</dbReference>
<accession>A0AAV6TDL3</accession>
<feature type="compositionally biased region" description="Polar residues" evidence="1">
    <location>
        <begin position="145"/>
        <end position="154"/>
    </location>
</feature>
<proteinExistence type="predicted"/>
<reference evidence="2 3" key="1">
    <citation type="journal article" date="2022" name="Nat. Ecol. Evol.">
        <title>A masculinizing supergene underlies an exaggerated male reproductive morph in a spider.</title>
        <authorList>
            <person name="Hendrickx F."/>
            <person name="De Corte Z."/>
            <person name="Sonet G."/>
            <person name="Van Belleghem S.M."/>
            <person name="Kostlbacher S."/>
            <person name="Vangestel C."/>
        </authorList>
    </citation>
    <scope>NUCLEOTIDE SEQUENCE [LARGE SCALE GENOMIC DNA]</scope>
    <source>
        <strain evidence="2">W744_W776</strain>
    </source>
</reference>
<keyword evidence="3" id="KW-1185">Reference proteome</keyword>